<feature type="signal peptide" evidence="6">
    <location>
        <begin position="1"/>
        <end position="41"/>
    </location>
</feature>
<evidence type="ECO:0000256" key="6">
    <source>
        <dbReference type="SAM" id="SignalP"/>
    </source>
</evidence>
<dbReference type="KEGG" id="gma:AciX8_2287"/>
<dbReference type="PROSITE" id="PS51355">
    <property type="entry name" value="GLUTATHIONE_PEROXID_3"/>
    <property type="match status" value="1"/>
</dbReference>
<evidence type="ECO:0000256" key="1">
    <source>
        <dbReference type="ARBA" id="ARBA00006926"/>
    </source>
</evidence>
<evidence type="ECO:0000256" key="3">
    <source>
        <dbReference type="ARBA" id="ARBA00023002"/>
    </source>
</evidence>
<feature type="chain" id="PRO_5003512425" description="Glutathione peroxidase" evidence="6">
    <location>
        <begin position="42"/>
        <end position="268"/>
    </location>
</feature>
<dbReference type="eggNOG" id="COG0386">
    <property type="taxonomic scope" value="Bacteria"/>
</dbReference>
<dbReference type="Pfam" id="PF00255">
    <property type="entry name" value="GSHPx"/>
    <property type="match status" value="1"/>
</dbReference>
<dbReference type="PANTHER" id="PTHR11592">
    <property type="entry name" value="GLUTATHIONE PEROXIDASE"/>
    <property type="match status" value="1"/>
</dbReference>
<feature type="domain" description="Thioredoxin" evidence="7">
    <location>
        <begin position="84"/>
        <end position="246"/>
    </location>
</feature>
<evidence type="ECO:0000256" key="5">
    <source>
        <dbReference type="SAM" id="MobiDB-lite"/>
    </source>
</evidence>
<feature type="region of interest" description="Disordered" evidence="5">
    <location>
        <begin position="39"/>
        <end position="93"/>
    </location>
</feature>
<keyword evidence="9" id="KW-1185">Reference proteome</keyword>
<feature type="region of interest" description="Disordered" evidence="5">
    <location>
        <begin position="247"/>
        <end position="268"/>
    </location>
</feature>
<evidence type="ECO:0000256" key="4">
    <source>
        <dbReference type="RuleBase" id="RU000499"/>
    </source>
</evidence>
<gene>
    <name evidence="8" type="ordered locus">AciX8_2287</name>
</gene>
<dbReference type="GO" id="GO:0004601">
    <property type="term" value="F:peroxidase activity"/>
    <property type="evidence" value="ECO:0007669"/>
    <property type="project" value="UniProtKB-KW"/>
</dbReference>
<dbReference type="PRINTS" id="PR01011">
    <property type="entry name" value="GLUTPROXDASE"/>
</dbReference>
<dbReference type="Gene3D" id="3.40.30.10">
    <property type="entry name" value="Glutaredoxin"/>
    <property type="match status" value="1"/>
</dbReference>
<dbReference type="PROSITE" id="PS51352">
    <property type="entry name" value="THIOREDOXIN_2"/>
    <property type="match status" value="1"/>
</dbReference>
<dbReference type="CDD" id="cd00340">
    <property type="entry name" value="GSH_Peroxidase"/>
    <property type="match status" value="1"/>
</dbReference>
<evidence type="ECO:0000259" key="7">
    <source>
        <dbReference type="PROSITE" id="PS51352"/>
    </source>
</evidence>
<reference evidence="8 9" key="1">
    <citation type="submission" date="2011-11" db="EMBL/GenBank/DDBJ databases">
        <title>Complete sequence of Granulicella mallensis MP5ACTX8.</title>
        <authorList>
            <consortium name="US DOE Joint Genome Institute"/>
            <person name="Lucas S."/>
            <person name="Copeland A."/>
            <person name="Lapidus A."/>
            <person name="Cheng J.-F."/>
            <person name="Goodwin L."/>
            <person name="Pitluck S."/>
            <person name="Peters L."/>
            <person name="Lu M."/>
            <person name="Detter J.C."/>
            <person name="Han C."/>
            <person name="Tapia R."/>
            <person name="Land M."/>
            <person name="Hauser L."/>
            <person name="Kyrpides N."/>
            <person name="Ivanova N."/>
            <person name="Mikhailova N."/>
            <person name="Pagani I."/>
            <person name="Rawat S."/>
            <person name="Mannisto M."/>
            <person name="Haggblom M."/>
            <person name="Woyke T."/>
        </authorList>
    </citation>
    <scope>NUCLEOTIDE SEQUENCE [LARGE SCALE GENOMIC DNA]</scope>
    <source>
        <strain evidence="9">ATCC BAA-1857 / DSM 23137 / MP5ACTX8</strain>
    </source>
</reference>
<dbReference type="SUPFAM" id="SSF52833">
    <property type="entry name" value="Thioredoxin-like"/>
    <property type="match status" value="1"/>
</dbReference>
<proteinExistence type="inferred from homology"/>
<keyword evidence="2 4" id="KW-0575">Peroxidase</keyword>
<evidence type="ECO:0000256" key="2">
    <source>
        <dbReference type="ARBA" id="ARBA00022559"/>
    </source>
</evidence>
<sequence precursor="true">MSNLIKNPKPQKTVLTKKIKAGYALLLTLLVVSATPGFAQAKTTPDTPATPAPQAARTDQAKPSGSGGGRRHGGGADAAEGPNAKPEKNAYDYSLPSADGKDIPLSNYKGKYILIVNLGRKSSYNDQLPALIKLNDTYKDKGLVVIGIPSNEFGAAEPGTGPEIQKAYADAKVDFLITGVSKLTGDDALPFYLYLTKSKSAPTGGPVAWNYTKFIVDKKGNVIARLDPDAAPDSPEMLSTIDQVLDGTYKPKKEGGKAGMGAASSDSN</sequence>
<dbReference type="PANTHER" id="PTHR11592:SF78">
    <property type="entry name" value="GLUTATHIONE PEROXIDASE"/>
    <property type="match status" value="1"/>
</dbReference>
<evidence type="ECO:0000313" key="8">
    <source>
        <dbReference type="EMBL" id="AEU36605.1"/>
    </source>
</evidence>
<dbReference type="HOGENOM" id="CLU_090616_0_0_0"/>
<accession>G8NW93</accession>
<keyword evidence="6" id="KW-0732">Signal</keyword>
<dbReference type="EMBL" id="CP003130">
    <property type="protein sequence ID" value="AEU36605.1"/>
    <property type="molecule type" value="Genomic_DNA"/>
</dbReference>
<dbReference type="RefSeq" id="WP_014265483.1">
    <property type="nucleotide sequence ID" value="NC_016631.1"/>
</dbReference>
<dbReference type="GO" id="GO:0034599">
    <property type="term" value="P:cellular response to oxidative stress"/>
    <property type="evidence" value="ECO:0007669"/>
    <property type="project" value="TreeGrafter"/>
</dbReference>
<keyword evidence="3 4" id="KW-0560">Oxidoreductase</keyword>
<dbReference type="InterPro" id="IPR036249">
    <property type="entry name" value="Thioredoxin-like_sf"/>
</dbReference>
<comment type="similarity">
    <text evidence="1 4">Belongs to the glutathione peroxidase family.</text>
</comment>
<dbReference type="AlphaFoldDB" id="G8NW93"/>
<dbReference type="InterPro" id="IPR013766">
    <property type="entry name" value="Thioredoxin_domain"/>
</dbReference>
<name>G8NW93_GRAMM</name>
<dbReference type="InterPro" id="IPR000889">
    <property type="entry name" value="Glutathione_peroxidase"/>
</dbReference>
<dbReference type="Proteomes" id="UP000007113">
    <property type="component" value="Chromosome"/>
</dbReference>
<dbReference type="STRING" id="682795.AciX8_2287"/>
<protein>
    <recommendedName>
        <fullName evidence="4">Glutathione peroxidase</fullName>
    </recommendedName>
</protein>
<evidence type="ECO:0000313" key="9">
    <source>
        <dbReference type="Proteomes" id="UP000007113"/>
    </source>
</evidence>
<feature type="compositionally biased region" description="Low complexity" evidence="5">
    <location>
        <begin position="39"/>
        <end position="58"/>
    </location>
</feature>
<organism evidence="8 9">
    <name type="scientific">Granulicella mallensis (strain ATCC BAA-1857 / DSM 23137 / MP5ACTX8)</name>
    <dbReference type="NCBI Taxonomy" id="682795"/>
    <lineage>
        <taxon>Bacteria</taxon>
        <taxon>Pseudomonadati</taxon>
        <taxon>Acidobacteriota</taxon>
        <taxon>Terriglobia</taxon>
        <taxon>Terriglobales</taxon>
        <taxon>Acidobacteriaceae</taxon>
        <taxon>Granulicella</taxon>
    </lineage>
</organism>